<feature type="transmembrane region" description="Helical" evidence="1">
    <location>
        <begin position="34"/>
        <end position="53"/>
    </location>
</feature>
<proteinExistence type="predicted"/>
<keyword evidence="1" id="KW-0812">Transmembrane</keyword>
<evidence type="ECO:0000313" key="2">
    <source>
        <dbReference type="EMBL" id="SOB58124.1"/>
    </source>
</evidence>
<gene>
    <name evidence="2" type="ORF">DPRO_1237</name>
</gene>
<keyword evidence="3" id="KW-1185">Reference proteome</keyword>
<protein>
    <submittedName>
        <fullName evidence="2">Uncharacterized protein</fullName>
    </submittedName>
</protein>
<organism evidence="2 3">
    <name type="scientific">Pseudodesulfovibrio profundus</name>
    <dbReference type="NCBI Taxonomy" id="57320"/>
    <lineage>
        <taxon>Bacteria</taxon>
        <taxon>Pseudomonadati</taxon>
        <taxon>Thermodesulfobacteriota</taxon>
        <taxon>Desulfovibrionia</taxon>
        <taxon>Desulfovibrionales</taxon>
        <taxon>Desulfovibrionaceae</taxon>
    </lineage>
</organism>
<dbReference type="RefSeq" id="WP_157917378.1">
    <property type="nucleotide sequence ID" value="NZ_LT907975.1"/>
</dbReference>
<evidence type="ECO:0000313" key="3">
    <source>
        <dbReference type="Proteomes" id="UP000219215"/>
    </source>
</evidence>
<keyword evidence="1" id="KW-1133">Transmembrane helix</keyword>
<evidence type="ECO:0000256" key="1">
    <source>
        <dbReference type="SAM" id="Phobius"/>
    </source>
</evidence>
<dbReference type="AlphaFoldDB" id="A0A2C8F6K3"/>
<accession>A0A2C8F6K3</accession>
<reference evidence="3" key="1">
    <citation type="submission" date="2017-09" db="EMBL/GenBank/DDBJ databases">
        <authorList>
            <person name="Regsiter A."/>
            <person name="William W."/>
        </authorList>
    </citation>
    <scope>NUCLEOTIDE SEQUENCE [LARGE SCALE GENOMIC DNA]</scope>
    <source>
        <strain evidence="3">500-1</strain>
    </source>
</reference>
<dbReference type="EMBL" id="LT907975">
    <property type="protein sequence ID" value="SOB58124.1"/>
    <property type="molecule type" value="Genomic_DNA"/>
</dbReference>
<dbReference type="Proteomes" id="UP000219215">
    <property type="component" value="Chromosome DPRO"/>
</dbReference>
<dbReference type="KEGG" id="pprf:DPRO_1237"/>
<sequence>MTNHDSTAVKADNVAVAEAEIDYTPKKMSLKDQLLYGSKMVAVMAVFFAILWFNER</sequence>
<keyword evidence="1" id="KW-0472">Membrane</keyword>
<name>A0A2C8F6K3_9BACT</name>